<accession>A0AA41YVV9</accession>
<dbReference type="Proteomes" id="UP001165667">
    <property type="component" value="Unassembled WGS sequence"/>
</dbReference>
<dbReference type="AlphaFoldDB" id="A0AA41YVV9"/>
<proteinExistence type="predicted"/>
<name>A0AA41YVV9_9HYPH</name>
<dbReference type="Pfam" id="PF22537">
    <property type="entry name" value="WbmS-like"/>
    <property type="match status" value="1"/>
</dbReference>
<evidence type="ECO:0000313" key="1">
    <source>
        <dbReference type="EMBL" id="MCW6509531.1"/>
    </source>
</evidence>
<dbReference type="InterPro" id="IPR054492">
    <property type="entry name" value="WbmS-like"/>
</dbReference>
<keyword evidence="2" id="KW-1185">Reference proteome</keyword>
<evidence type="ECO:0000313" key="2">
    <source>
        <dbReference type="Proteomes" id="UP001165667"/>
    </source>
</evidence>
<dbReference type="Gene3D" id="3.20.20.370">
    <property type="entry name" value="Glycoside hydrolase/deacetylase"/>
    <property type="match status" value="1"/>
</dbReference>
<dbReference type="EMBL" id="JAMOIM010000010">
    <property type="protein sequence ID" value="MCW6509531.1"/>
    <property type="molecule type" value="Genomic_DNA"/>
</dbReference>
<protein>
    <submittedName>
        <fullName evidence="1">Uncharacterized protein</fullName>
    </submittedName>
</protein>
<sequence>MQTDPSDGFVLTGDVDWASDDCIESYVEAAAARGIKPTLFVTHRSAVLERLAQAGLVDLGIHPNFLAGTTHGDTIDGILDHVFDLVPDPIALRCHAFFDNSHVAMAVARRGITVDSNLCCHLQGNLQGLRHWNGVLRLPVFFEDDVHWTSGLDWDFQHHATAFASPGLKILNFHPFMWAMNANSAAFYADNKPFITTLSRAQAVERRYQGRGSASFLTDIIEWVERNGRRFVTLSELASATHRRMVGGRVSPQ</sequence>
<dbReference type="RefSeq" id="WP_282585903.1">
    <property type="nucleotide sequence ID" value="NZ_JAMOIM010000010.1"/>
</dbReference>
<gene>
    <name evidence="1" type="ORF">M8523_16035</name>
</gene>
<organism evidence="1 2">
    <name type="scientific">Lichenifustis flavocetrariae</name>
    <dbReference type="NCBI Taxonomy" id="2949735"/>
    <lineage>
        <taxon>Bacteria</taxon>
        <taxon>Pseudomonadati</taxon>
        <taxon>Pseudomonadota</taxon>
        <taxon>Alphaproteobacteria</taxon>
        <taxon>Hyphomicrobiales</taxon>
        <taxon>Lichenihabitantaceae</taxon>
        <taxon>Lichenifustis</taxon>
    </lineage>
</organism>
<comment type="caution">
    <text evidence="1">The sequence shown here is derived from an EMBL/GenBank/DDBJ whole genome shotgun (WGS) entry which is preliminary data.</text>
</comment>
<reference evidence="1" key="1">
    <citation type="submission" date="2022-05" db="EMBL/GenBank/DDBJ databases">
        <authorList>
            <person name="Pankratov T."/>
        </authorList>
    </citation>
    <scope>NUCLEOTIDE SEQUENCE</scope>
    <source>
        <strain evidence="1">BP6-180914</strain>
    </source>
</reference>